<evidence type="ECO:0000313" key="1">
    <source>
        <dbReference type="EMBL" id="KIM76531.1"/>
    </source>
</evidence>
<feature type="non-terminal residue" evidence="1">
    <location>
        <position position="1"/>
    </location>
</feature>
<dbReference type="Proteomes" id="UP000054166">
    <property type="component" value="Unassembled WGS sequence"/>
</dbReference>
<evidence type="ECO:0000313" key="2">
    <source>
        <dbReference type="Proteomes" id="UP000054166"/>
    </source>
</evidence>
<accession>A0A0C3F9W4</accession>
<gene>
    <name evidence="1" type="ORF">PILCRDRAFT_826295</name>
</gene>
<dbReference type="HOGENOM" id="CLU_2405421_0_0_1"/>
<dbReference type="InParanoid" id="A0A0C3F9W4"/>
<dbReference type="OrthoDB" id="3068102at2759"/>
<reference evidence="2" key="2">
    <citation type="submission" date="2015-01" db="EMBL/GenBank/DDBJ databases">
        <title>Evolutionary Origins and Diversification of the Mycorrhizal Mutualists.</title>
        <authorList>
            <consortium name="DOE Joint Genome Institute"/>
            <consortium name="Mycorrhizal Genomics Consortium"/>
            <person name="Kohler A."/>
            <person name="Kuo A."/>
            <person name="Nagy L.G."/>
            <person name="Floudas D."/>
            <person name="Copeland A."/>
            <person name="Barry K.W."/>
            <person name="Cichocki N."/>
            <person name="Veneault-Fourrey C."/>
            <person name="LaButti K."/>
            <person name="Lindquist E.A."/>
            <person name="Lipzen A."/>
            <person name="Lundell T."/>
            <person name="Morin E."/>
            <person name="Murat C."/>
            <person name="Riley R."/>
            <person name="Ohm R."/>
            <person name="Sun H."/>
            <person name="Tunlid A."/>
            <person name="Henrissat B."/>
            <person name="Grigoriev I.V."/>
            <person name="Hibbett D.S."/>
            <person name="Martin F."/>
        </authorList>
    </citation>
    <scope>NUCLEOTIDE SEQUENCE [LARGE SCALE GENOMIC DNA]</scope>
    <source>
        <strain evidence="2">F 1598</strain>
    </source>
</reference>
<sequence length="93" mass="10549">QTQQHETQSSFATHVEKVHTLEGAIAEYDTIKREIELSRQLVQKSAALKVEEREEGGFSVAGGVGRMMGGVSVLPSRMSWITSRTMMRRMRRR</sequence>
<dbReference type="EMBL" id="KN833034">
    <property type="protein sequence ID" value="KIM76531.1"/>
    <property type="molecule type" value="Genomic_DNA"/>
</dbReference>
<keyword evidence="2" id="KW-1185">Reference proteome</keyword>
<protein>
    <submittedName>
        <fullName evidence="1">Uncharacterized protein</fullName>
    </submittedName>
</protein>
<dbReference type="AlphaFoldDB" id="A0A0C3F9W4"/>
<organism evidence="1 2">
    <name type="scientific">Piloderma croceum (strain F 1598)</name>
    <dbReference type="NCBI Taxonomy" id="765440"/>
    <lineage>
        <taxon>Eukaryota</taxon>
        <taxon>Fungi</taxon>
        <taxon>Dikarya</taxon>
        <taxon>Basidiomycota</taxon>
        <taxon>Agaricomycotina</taxon>
        <taxon>Agaricomycetes</taxon>
        <taxon>Agaricomycetidae</taxon>
        <taxon>Atheliales</taxon>
        <taxon>Atheliaceae</taxon>
        <taxon>Piloderma</taxon>
    </lineage>
</organism>
<reference evidence="1 2" key="1">
    <citation type="submission" date="2014-04" db="EMBL/GenBank/DDBJ databases">
        <authorList>
            <consortium name="DOE Joint Genome Institute"/>
            <person name="Kuo A."/>
            <person name="Tarkka M."/>
            <person name="Buscot F."/>
            <person name="Kohler A."/>
            <person name="Nagy L.G."/>
            <person name="Floudas D."/>
            <person name="Copeland A."/>
            <person name="Barry K.W."/>
            <person name="Cichocki N."/>
            <person name="Veneault-Fourrey C."/>
            <person name="LaButti K."/>
            <person name="Lindquist E.A."/>
            <person name="Lipzen A."/>
            <person name="Lundell T."/>
            <person name="Morin E."/>
            <person name="Murat C."/>
            <person name="Sun H."/>
            <person name="Tunlid A."/>
            <person name="Henrissat B."/>
            <person name="Grigoriev I.V."/>
            <person name="Hibbett D.S."/>
            <person name="Martin F."/>
            <person name="Nordberg H.P."/>
            <person name="Cantor M.N."/>
            <person name="Hua S.X."/>
        </authorList>
    </citation>
    <scope>NUCLEOTIDE SEQUENCE [LARGE SCALE GENOMIC DNA]</scope>
    <source>
        <strain evidence="1 2">F 1598</strain>
    </source>
</reference>
<name>A0A0C3F9W4_PILCF</name>
<proteinExistence type="predicted"/>